<organism evidence="1 2">
    <name type="scientific">Nocardioides alpinus</name>
    <dbReference type="NCBI Taxonomy" id="748909"/>
    <lineage>
        <taxon>Bacteria</taxon>
        <taxon>Bacillati</taxon>
        <taxon>Actinomycetota</taxon>
        <taxon>Actinomycetes</taxon>
        <taxon>Propionibacteriales</taxon>
        <taxon>Nocardioidaceae</taxon>
        <taxon>Nocardioides</taxon>
    </lineage>
</organism>
<accession>A0A1I0VMK1</accession>
<evidence type="ECO:0000313" key="2">
    <source>
        <dbReference type="Proteomes" id="UP000199113"/>
    </source>
</evidence>
<dbReference type="Proteomes" id="UP000199113">
    <property type="component" value="Unassembled WGS sequence"/>
</dbReference>
<name>A0A1I0VMK1_9ACTN</name>
<dbReference type="EMBL" id="FOKC01000001">
    <property type="protein sequence ID" value="SFA77644.1"/>
    <property type="molecule type" value="Genomic_DNA"/>
</dbReference>
<dbReference type="OrthoDB" id="3209715at2"/>
<sequence length="277" mass="31463">MGDQSVCLHNSDISDVGHQWAAVLQGGPRACLDRESALVAGGLERYDVRRHRVSVPRGARVRRSRLYDIRQTRRWEAADLAPSGIPRTRPDVAGVRAALWADSDRQAVHVLTLVVQQGLTTAELLGTQALRIRRDRRRRLVHETILDLLDGARSLGELDVVRELRRRHLPVPTRQVVRKGRDGRYYLDLYWEEYALVLEIDGIHHTWATNVVGDALRQNSLVIDGDRVLRMPLLGLRLEPDAFFRQVEEALTIGGWRPARDQPRDVIRTAQPFAPSV</sequence>
<evidence type="ECO:0000313" key="1">
    <source>
        <dbReference type="EMBL" id="SFA77644.1"/>
    </source>
</evidence>
<dbReference type="RefSeq" id="WP_139227552.1">
    <property type="nucleotide sequence ID" value="NZ_FOKC01000001.1"/>
</dbReference>
<proteinExistence type="predicted"/>
<dbReference type="AlphaFoldDB" id="A0A1I0VMK1"/>
<gene>
    <name evidence="1" type="ORF">SAMN05192575_101327</name>
</gene>
<protein>
    <recommendedName>
        <fullName evidence="3">DUF559 domain-containing protein</fullName>
    </recommendedName>
</protein>
<dbReference type="STRING" id="748909.SAMN05192575_101327"/>
<reference evidence="1" key="1">
    <citation type="submission" date="2016-10" db="EMBL/GenBank/DDBJ databases">
        <authorList>
            <person name="de Groot N.N."/>
        </authorList>
    </citation>
    <scope>NUCLEOTIDE SEQUENCE [LARGE SCALE GENOMIC DNA]</scope>
    <source>
        <strain evidence="1">CGMCC 1.10697</strain>
    </source>
</reference>
<evidence type="ECO:0008006" key="3">
    <source>
        <dbReference type="Google" id="ProtNLM"/>
    </source>
</evidence>